<dbReference type="Gene3D" id="3.40.50.1820">
    <property type="entry name" value="alpha/beta hydrolase"/>
    <property type="match status" value="1"/>
</dbReference>
<accession>A0A2S9JFL6</accession>
<keyword evidence="1" id="KW-0378">Hydrolase</keyword>
<organism evidence="1 2">
    <name type="scientific">Phyllobacterium myrsinacearum</name>
    <dbReference type="NCBI Taxonomy" id="28101"/>
    <lineage>
        <taxon>Bacteria</taxon>
        <taxon>Pseudomonadati</taxon>
        <taxon>Pseudomonadota</taxon>
        <taxon>Alphaproteobacteria</taxon>
        <taxon>Hyphomicrobiales</taxon>
        <taxon>Phyllobacteriaceae</taxon>
        <taxon>Phyllobacterium</taxon>
    </lineage>
</organism>
<sequence length="280" mass="31214">MSPSSESRAQAIYDLGRTAIFACKSDPRFHYCLYVPPIAGEGGKVDLLVAVHGTGRTSFLDFRDGFAEFGRWNNCAILCPVFPVGVRGDDARSGYKFMIEGDIRYDLLLLDMVAEVAAKYQQNWDMFAMFGFSGGGHFTHRFAILHPQKLWAASIGAPGSVTLLDPDKDWWVGIRNLQERFGIRFDREGLARIPMHMVVGDADLETWEITIAEGSTNWMPGANDAGRTRPERLSSLRRSFENAGVAVKFDLVPGISHDRMQVLDHVQNFLADILAIRRAG</sequence>
<proteinExistence type="predicted"/>
<dbReference type="EMBL" id="PVBT01000005">
    <property type="protein sequence ID" value="PRD51711.1"/>
    <property type="molecule type" value="Genomic_DNA"/>
</dbReference>
<dbReference type="Proteomes" id="UP000238563">
    <property type="component" value="Unassembled WGS sequence"/>
</dbReference>
<protein>
    <submittedName>
        <fullName evidence="1">Hydrolase</fullName>
    </submittedName>
</protein>
<evidence type="ECO:0000313" key="2">
    <source>
        <dbReference type="Proteomes" id="UP000238563"/>
    </source>
</evidence>
<dbReference type="SUPFAM" id="SSF53474">
    <property type="entry name" value="alpha/beta-Hydrolases"/>
    <property type="match status" value="1"/>
</dbReference>
<dbReference type="InterPro" id="IPR029058">
    <property type="entry name" value="AB_hydrolase_fold"/>
</dbReference>
<reference evidence="1 2" key="1">
    <citation type="submission" date="2018-02" db="EMBL/GenBank/DDBJ databases">
        <title>The draft genome of Phyllobacterium myrsinacearum DSM5892.</title>
        <authorList>
            <person name="Li L."/>
            <person name="Liu L."/>
            <person name="Zhang X."/>
            <person name="Wang T."/>
        </authorList>
    </citation>
    <scope>NUCLEOTIDE SEQUENCE [LARGE SCALE GENOMIC DNA]</scope>
    <source>
        <strain evidence="1 2">DSM 5892</strain>
    </source>
</reference>
<dbReference type="AlphaFoldDB" id="A0A2S9JFL6"/>
<evidence type="ECO:0000313" key="1">
    <source>
        <dbReference type="EMBL" id="PRD51711.1"/>
    </source>
</evidence>
<comment type="caution">
    <text evidence="1">The sequence shown here is derived from an EMBL/GenBank/DDBJ whole genome shotgun (WGS) entry which is preliminary data.</text>
</comment>
<keyword evidence="2" id="KW-1185">Reference proteome</keyword>
<dbReference type="RefSeq" id="WP_105735268.1">
    <property type="nucleotide sequence ID" value="NZ_PVBT01000005.1"/>
</dbReference>
<dbReference type="OrthoDB" id="332706at2"/>
<gene>
    <name evidence="1" type="ORF">C5750_17850</name>
</gene>
<dbReference type="GO" id="GO:0016787">
    <property type="term" value="F:hydrolase activity"/>
    <property type="evidence" value="ECO:0007669"/>
    <property type="project" value="UniProtKB-KW"/>
</dbReference>
<name>A0A2S9JFL6_9HYPH</name>